<name>A9GX83_SORC5</name>
<dbReference type="PROSITE" id="PS51387">
    <property type="entry name" value="FAD_PCMH"/>
    <property type="match status" value="1"/>
</dbReference>
<dbReference type="Pfam" id="PF01565">
    <property type="entry name" value="FAD_binding_4"/>
    <property type="match status" value="1"/>
</dbReference>
<protein>
    <submittedName>
        <fullName evidence="5">Oxidoreductase, FAD-binding</fullName>
        <ecNumber evidence="5">1.-.-.-</ecNumber>
    </submittedName>
</protein>
<dbReference type="BioCyc" id="SCEL448385:SCE_RS35340-MONOMER"/>
<dbReference type="InterPro" id="IPR006094">
    <property type="entry name" value="Oxid_FAD_bind_N"/>
</dbReference>
<dbReference type="InterPro" id="IPR016166">
    <property type="entry name" value="FAD-bd_PCMH"/>
</dbReference>
<dbReference type="SUPFAM" id="SSF56176">
    <property type="entry name" value="FAD-binding/transporter-associated domain-like"/>
    <property type="match status" value="1"/>
</dbReference>
<dbReference type="GO" id="GO:0016899">
    <property type="term" value="F:oxidoreductase activity, acting on the CH-OH group of donors, oxygen as acceptor"/>
    <property type="evidence" value="ECO:0007669"/>
    <property type="project" value="InterPro"/>
</dbReference>
<dbReference type="PANTHER" id="PTHR43762:SF1">
    <property type="entry name" value="D-ARABINONO-1,4-LACTONE OXIDASE"/>
    <property type="match status" value="1"/>
</dbReference>
<dbReference type="STRING" id="448385.sce6890"/>
<dbReference type="InterPro" id="IPR016164">
    <property type="entry name" value="FAD-linked_Oxase-like_C"/>
</dbReference>
<proteinExistence type="predicted"/>
<dbReference type="GO" id="GO:0071949">
    <property type="term" value="F:FAD binding"/>
    <property type="evidence" value="ECO:0007669"/>
    <property type="project" value="InterPro"/>
</dbReference>
<keyword evidence="2" id="KW-0274">FAD</keyword>
<gene>
    <name evidence="5" type="ordered locus">sce6890</name>
</gene>
<dbReference type="InterPro" id="IPR036318">
    <property type="entry name" value="FAD-bd_PCMH-like_sf"/>
</dbReference>
<evidence type="ECO:0000313" key="6">
    <source>
        <dbReference type="Proteomes" id="UP000002139"/>
    </source>
</evidence>
<keyword evidence="5" id="KW-0560">Oxidoreductase</keyword>
<evidence type="ECO:0000256" key="3">
    <source>
        <dbReference type="SAM" id="MobiDB-lite"/>
    </source>
</evidence>
<sequence>MCPERDRTSSVNVGAPGGPAKTAANLARRAASSEAGRMRAALDRAGTTGELLTPRLDEIRRRPLFALQGYSGLHRSCGDVYFPASVEELRVLFRMARRTGRRITFRAGGQSFDGQALNDDIVISMHHFRSIEIDTQGARMTVGAGATWGAIARALAAHGFVPYTVVSTSHATAGGTVSGDCLSRFSGIASKEGHYVERLSLLSLDGQLLSLSRDEATSALFHAVIGGLGYLGAVIDVTYRVARVAPAGTPIRVVTQATRCASLEELATALLPRAEQLLHAEGGTADEDGWIPEALFSIAFHTLEGSRSMVLRSRYVPGTSHELRPLLIHRPRHVLRVPIEWLMRASVVSRGLWTLIDRFLFDVSRPYVDELMGYLFFMDGNVRAKRIAQTLGMPMLTVQQAFMIPYDPGAQEDSLRRLVDFLGKVDEIASRDGIPPLLLDVLHIQGDQFLLSANHGTDGFAVTLAFEASEEESAHRIGLRLSELSARALELGGRVYLVKNVHATAEHLQAMYAHALPEFVRLKRLVDPDGLLRNEFLERVFPAHFGAAPRPASP</sequence>
<dbReference type="AlphaFoldDB" id="A9GX83"/>
<dbReference type="HOGENOM" id="CLU_509862_0_0_7"/>
<evidence type="ECO:0000259" key="4">
    <source>
        <dbReference type="PROSITE" id="PS51387"/>
    </source>
</evidence>
<feature type="region of interest" description="Disordered" evidence="3">
    <location>
        <begin position="1"/>
        <end position="24"/>
    </location>
</feature>
<dbReference type="PANTHER" id="PTHR43762">
    <property type="entry name" value="L-GULONOLACTONE OXIDASE"/>
    <property type="match status" value="1"/>
</dbReference>
<dbReference type="EC" id="1.-.-.-" evidence="5"/>
<evidence type="ECO:0000256" key="1">
    <source>
        <dbReference type="ARBA" id="ARBA00022630"/>
    </source>
</evidence>
<keyword evidence="6" id="KW-1185">Reference proteome</keyword>
<dbReference type="eggNOG" id="COG0277">
    <property type="taxonomic scope" value="Bacteria"/>
</dbReference>
<dbReference type="InterPro" id="IPR010031">
    <property type="entry name" value="FAD_lactone_oxidase-like"/>
</dbReference>
<evidence type="ECO:0000313" key="5">
    <source>
        <dbReference type="EMBL" id="CAN97059.1"/>
    </source>
</evidence>
<dbReference type="KEGG" id="scl:sce6890"/>
<dbReference type="Proteomes" id="UP000002139">
    <property type="component" value="Chromosome"/>
</dbReference>
<dbReference type="Gene3D" id="3.30.465.10">
    <property type="match status" value="1"/>
</dbReference>
<organism evidence="5 6">
    <name type="scientific">Sorangium cellulosum (strain So ce56)</name>
    <name type="common">Polyangium cellulosum (strain So ce56)</name>
    <dbReference type="NCBI Taxonomy" id="448385"/>
    <lineage>
        <taxon>Bacteria</taxon>
        <taxon>Pseudomonadati</taxon>
        <taxon>Myxococcota</taxon>
        <taxon>Polyangia</taxon>
        <taxon>Polyangiales</taxon>
        <taxon>Polyangiaceae</taxon>
        <taxon>Sorangium</taxon>
    </lineage>
</organism>
<accession>A9GX83</accession>
<dbReference type="SUPFAM" id="SSF55103">
    <property type="entry name" value="FAD-linked oxidases, C-terminal domain"/>
    <property type="match status" value="1"/>
</dbReference>
<feature type="domain" description="FAD-binding PCMH-type" evidence="4">
    <location>
        <begin position="73"/>
        <end position="244"/>
    </location>
</feature>
<keyword evidence="1" id="KW-0285">Flavoprotein</keyword>
<evidence type="ECO:0000256" key="2">
    <source>
        <dbReference type="ARBA" id="ARBA00022827"/>
    </source>
</evidence>
<dbReference type="InterPro" id="IPR016169">
    <property type="entry name" value="FAD-bd_PCMH_sub2"/>
</dbReference>
<dbReference type="EMBL" id="AM746676">
    <property type="protein sequence ID" value="CAN97059.1"/>
    <property type="molecule type" value="Genomic_DNA"/>
</dbReference>
<reference evidence="5 6" key="1">
    <citation type="journal article" date="2007" name="Nat. Biotechnol.">
        <title>Complete genome sequence of the myxobacterium Sorangium cellulosum.</title>
        <authorList>
            <person name="Schneiker S."/>
            <person name="Perlova O."/>
            <person name="Kaiser O."/>
            <person name="Gerth K."/>
            <person name="Alici A."/>
            <person name="Altmeyer M.O."/>
            <person name="Bartels D."/>
            <person name="Bekel T."/>
            <person name="Beyer S."/>
            <person name="Bode E."/>
            <person name="Bode H.B."/>
            <person name="Bolten C.J."/>
            <person name="Choudhuri J.V."/>
            <person name="Doss S."/>
            <person name="Elnakady Y.A."/>
            <person name="Frank B."/>
            <person name="Gaigalat L."/>
            <person name="Goesmann A."/>
            <person name="Groeger C."/>
            <person name="Gross F."/>
            <person name="Jelsbak L."/>
            <person name="Jelsbak L."/>
            <person name="Kalinowski J."/>
            <person name="Kegler C."/>
            <person name="Knauber T."/>
            <person name="Konietzny S."/>
            <person name="Kopp M."/>
            <person name="Krause L."/>
            <person name="Krug D."/>
            <person name="Linke B."/>
            <person name="Mahmud T."/>
            <person name="Martinez-Arias R."/>
            <person name="McHardy A.C."/>
            <person name="Merai M."/>
            <person name="Meyer F."/>
            <person name="Mormann S."/>
            <person name="Munoz-Dorado J."/>
            <person name="Perez J."/>
            <person name="Pradella S."/>
            <person name="Rachid S."/>
            <person name="Raddatz G."/>
            <person name="Rosenau F."/>
            <person name="Rueckert C."/>
            <person name="Sasse F."/>
            <person name="Scharfe M."/>
            <person name="Schuster S.C."/>
            <person name="Suen G."/>
            <person name="Treuner-Lange A."/>
            <person name="Velicer G.J."/>
            <person name="Vorholter F.-J."/>
            <person name="Weissman K.J."/>
            <person name="Welch R.D."/>
            <person name="Wenzel S.C."/>
            <person name="Whitworth D.E."/>
            <person name="Wilhelm S."/>
            <person name="Wittmann C."/>
            <person name="Bloecker H."/>
            <person name="Puehler A."/>
            <person name="Mueller R."/>
        </authorList>
    </citation>
    <scope>NUCLEOTIDE SEQUENCE [LARGE SCALE GENOMIC DNA]</scope>
    <source>
        <strain evidence="6">So ce56</strain>
    </source>
</reference>